<keyword evidence="2" id="KW-1185">Reference proteome</keyword>
<reference evidence="1 2" key="1">
    <citation type="submission" date="2015-07" db="EMBL/GenBank/DDBJ databases">
        <title>The genome of Dufourea novaeangliae.</title>
        <authorList>
            <person name="Pan H."/>
            <person name="Kapheim K."/>
        </authorList>
    </citation>
    <scope>NUCLEOTIDE SEQUENCE [LARGE SCALE GENOMIC DNA]</scope>
    <source>
        <strain evidence="1">0120121106</strain>
        <tissue evidence="1">Whole body</tissue>
    </source>
</reference>
<accession>A0A154PB90</accession>
<proteinExistence type="predicted"/>
<dbReference type="Proteomes" id="UP000076502">
    <property type="component" value="Unassembled WGS sequence"/>
</dbReference>
<organism evidence="1 2">
    <name type="scientific">Dufourea novaeangliae</name>
    <name type="common">Sweat bee</name>
    <dbReference type="NCBI Taxonomy" id="178035"/>
    <lineage>
        <taxon>Eukaryota</taxon>
        <taxon>Metazoa</taxon>
        <taxon>Ecdysozoa</taxon>
        <taxon>Arthropoda</taxon>
        <taxon>Hexapoda</taxon>
        <taxon>Insecta</taxon>
        <taxon>Pterygota</taxon>
        <taxon>Neoptera</taxon>
        <taxon>Endopterygota</taxon>
        <taxon>Hymenoptera</taxon>
        <taxon>Apocrita</taxon>
        <taxon>Aculeata</taxon>
        <taxon>Apoidea</taxon>
        <taxon>Anthophila</taxon>
        <taxon>Halictidae</taxon>
        <taxon>Rophitinae</taxon>
        <taxon>Dufourea</taxon>
    </lineage>
</organism>
<evidence type="ECO:0000313" key="1">
    <source>
        <dbReference type="EMBL" id="KZC08460.1"/>
    </source>
</evidence>
<dbReference type="AlphaFoldDB" id="A0A154PB90"/>
<evidence type="ECO:0000313" key="2">
    <source>
        <dbReference type="Proteomes" id="UP000076502"/>
    </source>
</evidence>
<sequence length="88" mass="9711">MFHSRVPLCRTRRDCGGGDAWRASCTKEQRIREAADEGITGSDRNGEGQDGALDILLTIHGHTLCVHFLRLQSSLPPKNRPLSIFLPG</sequence>
<gene>
    <name evidence="1" type="ORF">WN55_10659</name>
</gene>
<name>A0A154PB90_DUFNO</name>
<protein>
    <submittedName>
        <fullName evidence="1">Uncharacterized protein</fullName>
    </submittedName>
</protein>
<dbReference type="EMBL" id="KQ434847">
    <property type="protein sequence ID" value="KZC08460.1"/>
    <property type="molecule type" value="Genomic_DNA"/>
</dbReference>